<evidence type="ECO:0000313" key="4">
    <source>
        <dbReference type="Proteomes" id="UP001149090"/>
    </source>
</evidence>
<feature type="transmembrane region" description="Helical" evidence="1">
    <location>
        <begin position="402"/>
        <end position="421"/>
    </location>
</feature>
<dbReference type="OrthoDB" id="72976at2759"/>
<proteinExistence type="predicted"/>
<keyword evidence="1" id="KW-0472">Membrane</keyword>
<feature type="transmembrane region" description="Helical" evidence="1">
    <location>
        <begin position="371"/>
        <end position="396"/>
    </location>
</feature>
<feature type="transmembrane region" description="Helical" evidence="1">
    <location>
        <begin position="497"/>
        <end position="521"/>
    </location>
</feature>
<feature type="domain" description="F-box" evidence="2">
    <location>
        <begin position="69"/>
        <end position="115"/>
    </location>
</feature>
<dbReference type="EMBL" id="JAPDFW010000085">
    <property type="protein sequence ID" value="KAJ5071838.1"/>
    <property type="molecule type" value="Genomic_DNA"/>
</dbReference>
<keyword evidence="1" id="KW-0812">Transmembrane</keyword>
<dbReference type="PROSITE" id="PS50181">
    <property type="entry name" value="FBOX"/>
    <property type="match status" value="1"/>
</dbReference>
<keyword evidence="1" id="KW-1133">Transmembrane helix</keyword>
<comment type="caution">
    <text evidence="3">The sequence shown here is derived from an EMBL/GenBank/DDBJ whole genome shotgun (WGS) entry which is preliminary data.</text>
</comment>
<dbReference type="Pfam" id="PF12937">
    <property type="entry name" value="F-box-like"/>
    <property type="match status" value="1"/>
</dbReference>
<evidence type="ECO:0000259" key="2">
    <source>
        <dbReference type="PROSITE" id="PS50181"/>
    </source>
</evidence>
<accession>A0A9Q0LFK6</accession>
<evidence type="ECO:0000313" key="3">
    <source>
        <dbReference type="EMBL" id="KAJ5071838.1"/>
    </source>
</evidence>
<organism evidence="3 4">
    <name type="scientific">Anaeramoeba ignava</name>
    <name type="common">Anaerobic marine amoeba</name>
    <dbReference type="NCBI Taxonomy" id="1746090"/>
    <lineage>
        <taxon>Eukaryota</taxon>
        <taxon>Metamonada</taxon>
        <taxon>Anaeramoebidae</taxon>
        <taxon>Anaeramoeba</taxon>
    </lineage>
</organism>
<name>A0A9Q0LFK6_ANAIG</name>
<dbReference type="SUPFAM" id="SSF81383">
    <property type="entry name" value="F-box domain"/>
    <property type="match status" value="1"/>
</dbReference>
<feature type="transmembrane region" description="Helical" evidence="1">
    <location>
        <begin position="340"/>
        <end position="359"/>
    </location>
</feature>
<dbReference type="InterPro" id="IPR001810">
    <property type="entry name" value="F-box_dom"/>
</dbReference>
<dbReference type="InterPro" id="IPR036047">
    <property type="entry name" value="F-box-like_dom_sf"/>
</dbReference>
<gene>
    <name evidence="3" type="ORF">M0811_09998</name>
</gene>
<feature type="transmembrane region" description="Helical" evidence="1">
    <location>
        <begin position="269"/>
        <end position="290"/>
    </location>
</feature>
<evidence type="ECO:0000256" key="1">
    <source>
        <dbReference type="SAM" id="Phobius"/>
    </source>
</evidence>
<feature type="transmembrane region" description="Helical" evidence="1">
    <location>
        <begin position="461"/>
        <end position="485"/>
    </location>
</feature>
<dbReference type="Proteomes" id="UP001149090">
    <property type="component" value="Unassembled WGS sequence"/>
</dbReference>
<keyword evidence="4" id="KW-1185">Reference proteome</keyword>
<reference evidence="3" key="1">
    <citation type="submission" date="2022-10" db="EMBL/GenBank/DDBJ databases">
        <title>Novel sulphate-reducing endosymbionts in the free-living metamonad Anaeramoeba.</title>
        <authorList>
            <person name="Jerlstrom-Hultqvist J."/>
            <person name="Cepicka I."/>
            <person name="Gallot-Lavallee L."/>
            <person name="Salas-Leiva D."/>
            <person name="Curtis B.A."/>
            <person name="Zahonova K."/>
            <person name="Pipaliya S."/>
            <person name="Dacks J."/>
            <person name="Roger A.J."/>
        </authorList>
    </citation>
    <scope>NUCLEOTIDE SEQUENCE</scope>
    <source>
        <strain evidence="3">BMAN</strain>
    </source>
</reference>
<feature type="transmembrane region" description="Helical" evidence="1">
    <location>
        <begin position="302"/>
        <end position="320"/>
    </location>
</feature>
<sequence>MYHLLSKKKQEEEERQKLKREEMINYSPELAIYKNKGVLKIKENELKRLKGENYLRSNQNNRIPSIEENLIINNLPPEILIMICEYLSPGEFGIFGMTCAFFREIYDDQETWRKIAKSYNEFFICDYYEFNNDIYRHDLFGFQTPIHQEMEIIKTEKQKEDFPNLSRKHFEKWNEKREKRLKQYFNNGKIDESTMKDEHWNRRLPVLNSTEEERVEYINLLENPKEEMLEKGRKIYELFLEEKKRRTNLEKYSERQKELRHVKKKEERFFIFFGILFLLGFSVYIILITLKIERKIESKLSYLSISTLIPLFGLLIVLVYDLILKVMARKMKYYLEEDLYFVSLSFCLLVFIGIVLIGLKVDHFMKCSWLIVLIPFILYSAIFSIFLFVYILILYWKQRKELLFIALLCFWFIPFLVFLGLKLDGKIKWNYGIVFIPLFLQVLSLVASFFLTNFWGNVGGFITKMGIFLILFFWIIFLIIFIIYLEKDGIYNIYYPFIPIYIFFGISDIFGCISVILGIILPDFQ</sequence>
<dbReference type="AlphaFoldDB" id="A0A9Q0LFK6"/>
<protein>
    <submittedName>
        <fullName evidence="3">Dactylin</fullName>
    </submittedName>
</protein>
<feature type="transmembrane region" description="Helical" evidence="1">
    <location>
        <begin position="433"/>
        <end position="455"/>
    </location>
</feature>
<dbReference type="Gene3D" id="1.20.1280.50">
    <property type="match status" value="1"/>
</dbReference>